<dbReference type="EMBL" id="NBNE01023804">
    <property type="protein sequence ID" value="OWY90133.1"/>
    <property type="molecule type" value="Genomic_DNA"/>
</dbReference>
<dbReference type="Proteomes" id="UP000198211">
    <property type="component" value="Unassembled WGS sequence"/>
</dbReference>
<evidence type="ECO:0000313" key="1">
    <source>
        <dbReference type="EMBL" id="OWY90133.1"/>
    </source>
</evidence>
<gene>
    <name evidence="1" type="ORF">PHMEG_00041874</name>
</gene>
<name>A0A225UAV0_9STRA</name>
<proteinExistence type="predicted"/>
<reference evidence="2" key="1">
    <citation type="submission" date="2017-03" db="EMBL/GenBank/DDBJ databases">
        <title>Phytopthora megakarya and P. palmivora, two closely related causual agents of cacao black pod achieved similar genome size and gene model numbers by different mechanisms.</title>
        <authorList>
            <person name="Ali S."/>
            <person name="Shao J."/>
            <person name="Larry D.J."/>
            <person name="Kronmiller B."/>
            <person name="Shen D."/>
            <person name="Strem M.D."/>
            <person name="Melnick R.L."/>
            <person name="Guiltinan M.J."/>
            <person name="Tyler B.M."/>
            <person name="Meinhardt L.W."/>
            <person name="Bailey B.A."/>
        </authorList>
    </citation>
    <scope>NUCLEOTIDE SEQUENCE [LARGE SCALE GENOMIC DNA]</scope>
    <source>
        <strain evidence="2">zdho120</strain>
    </source>
</reference>
<accession>A0A225UAV0</accession>
<keyword evidence="2" id="KW-1185">Reference proteome</keyword>
<organism evidence="1 2">
    <name type="scientific">Phytophthora megakarya</name>
    <dbReference type="NCBI Taxonomy" id="4795"/>
    <lineage>
        <taxon>Eukaryota</taxon>
        <taxon>Sar</taxon>
        <taxon>Stramenopiles</taxon>
        <taxon>Oomycota</taxon>
        <taxon>Peronosporomycetes</taxon>
        <taxon>Peronosporales</taxon>
        <taxon>Peronosporaceae</taxon>
        <taxon>Phytophthora</taxon>
    </lineage>
</organism>
<protein>
    <submittedName>
        <fullName evidence="1">Uncharacterized protein</fullName>
    </submittedName>
</protein>
<evidence type="ECO:0000313" key="2">
    <source>
        <dbReference type="Proteomes" id="UP000198211"/>
    </source>
</evidence>
<comment type="caution">
    <text evidence="1">The sequence shown here is derived from an EMBL/GenBank/DDBJ whole genome shotgun (WGS) entry which is preliminary data.</text>
</comment>
<dbReference type="AlphaFoldDB" id="A0A225UAV0"/>
<sequence>MATPQHEIWSMFTVEVARIPGEKQHPDARCTACQTIVKNAQPSAPTLESAMVSIRCPTTTEEGVEVTYSLPTYTKFRYEDTVCHQASIQHTATFRNTY</sequence>